<keyword evidence="5" id="KW-1185">Reference proteome</keyword>
<dbReference type="PROSITE" id="PS00912">
    <property type="entry name" value="DHODEHASE_2"/>
    <property type="match status" value="1"/>
</dbReference>
<dbReference type="SUPFAM" id="SSF51412">
    <property type="entry name" value="Inosine monophosphate dehydrogenase (IMPDH)"/>
    <property type="match status" value="1"/>
</dbReference>
<organism evidence="4 5">
    <name type="scientific">[Mycobacterium] zoologicum</name>
    <dbReference type="NCBI Taxonomy" id="2872311"/>
    <lineage>
        <taxon>Bacteria</taxon>
        <taxon>Bacillati</taxon>
        <taxon>Actinomycetota</taxon>
        <taxon>Actinomycetes</taxon>
        <taxon>Mycobacteriales</taxon>
        <taxon>Mycobacteriaceae</taxon>
        <taxon>Mycolicibacter</taxon>
    </lineage>
</organism>
<dbReference type="GO" id="GO:0004497">
    <property type="term" value="F:monooxygenase activity"/>
    <property type="evidence" value="ECO:0007669"/>
    <property type="project" value="UniProtKB-KW"/>
</dbReference>
<comment type="caution">
    <text evidence="4">The sequence shown here is derived from an EMBL/GenBank/DDBJ whole genome shotgun (WGS) entry which is preliminary data.</text>
</comment>
<dbReference type="InterPro" id="IPR001295">
    <property type="entry name" value="Dihydroorotate_DH_CS"/>
</dbReference>
<keyword evidence="4" id="KW-0503">Monooxygenase</keyword>
<evidence type="ECO:0000256" key="2">
    <source>
        <dbReference type="ARBA" id="ARBA00022643"/>
    </source>
</evidence>
<dbReference type="Gene3D" id="3.20.20.70">
    <property type="entry name" value="Aldolase class I"/>
    <property type="match status" value="1"/>
</dbReference>
<accession>A0ABU5YP87</accession>
<keyword evidence="1" id="KW-0285">Flavoprotein</keyword>
<dbReference type="InterPro" id="IPR013785">
    <property type="entry name" value="Aldolase_TIM"/>
</dbReference>
<name>A0ABU5YP87_9MYCO</name>
<dbReference type="PANTHER" id="PTHR32332">
    <property type="entry name" value="2-NITROPROPANE DIOXYGENASE"/>
    <property type="match status" value="1"/>
</dbReference>
<keyword evidence="3 4" id="KW-0560">Oxidoreductase</keyword>
<dbReference type="CDD" id="cd04730">
    <property type="entry name" value="NPD_like"/>
    <property type="match status" value="1"/>
</dbReference>
<dbReference type="EMBL" id="JAYJJT010000024">
    <property type="protein sequence ID" value="MEB3051641.1"/>
    <property type="molecule type" value="Genomic_DNA"/>
</dbReference>
<dbReference type="Proteomes" id="UP001299046">
    <property type="component" value="Unassembled WGS sequence"/>
</dbReference>
<dbReference type="Pfam" id="PF03060">
    <property type="entry name" value="NMO"/>
    <property type="match status" value="2"/>
</dbReference>
<dbReference type="InterPro" id="IPR004136">
    <property type="entry name" value="NMO"/>
</dbReference>
<gene>
    <name evidence="4" type="ORF">KV112_18165</name>
</gene>
<evidence type="ECO:0000256" key="1">
    <source>
        <dbReference type="ARBA" id="ARBA00022630"/>
    </source>
</evidence>
<evidence type="ECO:0000313" key="4">
    <source>
        <dbReference type="EMBL" id="MEB3051641.1"/>
    </source>
</evidence>
<dbReference type="RefSeq" id="WP_224860974.1">
    <property type="nucleotide sequence ID" value="NZ_JAYJJS010000023.1"/>
</dbReference>
<evidence type="ECO:0000313" key="5">
    <source>
        <dbReference type="Proteomes" id="UP001299046"/>
    </source>
</evidence>
<keyword evidence="2" id="KW-0288">FMN</keyword>
<sequence length="342" mass="35041">MLRHRPRTRAHRPTSVNVLETLGLSVPVMQAGMGGGVTSAELAAAVSAAGGLGTIGLSDPRSFATELHRAVAMAGGRPVAANLLVPFTHRAHIDACIATGAALVVFHDGAPGRWIAALRAARILVLCSAGDAGQARRALAAGADGLVAQGVEAGGHLVADRPLSVVLPEVLDAANGAPVLAAGGIADGDDVSALLAAGAVGAVAGTRFLLTEESRAHPGYKQRVLGAQRTIRTMLFGMGWPLAHRVVPNAATERWCARDELGPAVARGFNRISAPLSRLLPISAQGTILAAQRISVPLYTPALPLAGMHPAIVDRSALYAGETIHRIHDIVPAAEALARLTP</sequence>
<reference evidence="4 5" key="1">
    <citation type="submission" date="2023-12" db="EMBL/GenBank/DDBJ databases">
        <title>Description of new species of Mycobacterium terrae complex isolated from sewage at the Sao Paulo Zoological Park Foundation in Brazil.</title>
        <authorList>
            <person name="Romagnoli C.L."/>
            <person name="Conceicao E.C."/>
            <person name="Machado E."/>
            <person name="Barreto L.B.P.F."/>
            <person name="Sharma A."/>
            <person name="Silva N.M."/>
            <person name="Marques L.E."/>
            <person name="Juliana M.A."/>
            <person name="Lourenco M.C.S."/>
            <person name="Digiampietri L.A."/>
            <person name="Suffys P.N."/>
            <person name="Viana-Niero C."/>
        </authorList>
    </citation>
    <scope>NUCLEOTIDE SEQUENCE [LARGE SCALE GENOMIC DNA]</scope>
    <source>
        <strain evidence="4 5">MYC123</strain>
    </source>
</reference>
<proteinExistence type="predicted"/>
<evidence type="ECO:0000256" key="3">
    <source>
        <dbReference type="ARBA" id="ARBA00023002"/>
    </source>
</evidence>
<dbReference type="EC" id="1.13.12.-" evidence="4"/>
<protein>
    <submittedName>
        <fullName evidence="4">Nitronate monooxygenase</fullName>
        <ecNumber evidence="4">1.13.12.-</ecNumber>
    </submittedName>
</protein>